<dbReference type="Proteomes" id="UP000324222">
    <property type="component" value="Unassembled WGS sequence"/>
</dbReference>
<evidence type="ECO:0000256" key="1">
    <source>
        <dbReference type="SAM" id="MobiDB-lite"/>
    </source>
</evidence>
<name>A0A5B7KA17_PORTR</name>
<gene>
    <name evidence="2" type="ORF">E2C01_099076</name>
</gene>
<feature type="compositionally biased region" description="Pro residues" evidence="1">
    <location>
        <begin position="92"/>
        <end position="102"/>
    </location>
</feature>
<accession>A0A5B7KA17</accession>
<reference evidence="2 3" key="1">
    <citation type="submission" date="2019-05" db="EMBL/GenBank/DDBJ databases">
        <title>Another draft genome of Portunus trituberculatus and its Hox gene families provides insights of decapod evolution.</title>
        <authorList>
            <person name="Jeong J.-H."/>
            <person name="Song I."/>
            <person name="Kim S."/>
            <person name="Choi T."/>
            <person name="Kim D."/>
            <person name="Ryu S."/>
            <person name="Kim W."/>
        </authorList>
    </citation>
    <scope>NUCLEOTIDE SEQUENCE [LARGE SCALE GENOMIC DNA]</scope>
    <source>
        <tissue evidence="2">Muscle</tissue>
    </source>
</reference>
<comment type="caution">
    <text evidence="2">The sequence shown here is derived from an EMBL/GenBank/DDBJ whole genome shotgun (WGS) entry which is preliminary data.</text>
</comment>
<organism evidence="2 3">
    <name type="scientific">Portunus trituberculatus</name>
    <name type="common">Swimming crab</name>
    <name type="synonym">Neptunus trituberculatus</name>
    <dbReference type="NCBI Taxonomy" id="210409"/>
    <lineage>
        <taxon>Eukaryota</taxon>
        <taxon>Metazoa</taxon>
        <taxon>Ecdysozoa</taxon>
        <taxon>Arthropoda</taxon>
        <taxon>Crustacea</taxon>
        <taxon>Multicrustacea</taxon>
        <taxon>Malacostraca</taxon>
        <taxon>Eumalacostraca</taxon>
        <taxon>Eucarida</taxon>
        <taxon>Decapoda</taxon>
        <taxon>Pleocyemata</taxon>
        <taxon>Brachyura</taxon>
        <taxon>Eubrachyura</taxon>
        <taxon>Portunoidea</taxon>
        <taxon>Portunidae</taxon>
        <taxon>Portuninae</taxon>
        <taxon>Portunus</taxon>
    </lineage>
</organism>
<dbReference type="AlphaFoldDB" id="A0A5B7KA17"/>
<protein>
    <submittedName>
        <fullName evidence="2">Uncharacterized protein</fullName>
    </submittedName>
</protein>
<sequence length="120" mass="13176">MAVLTEEVFLNPDLQHRGKGLKHRGATASPREQARKNLHVARHFMATLRYDEGLSIGETRPSLKNDKHLRVILPSQFSAGSVALGSARPHVITPPPNHPPTHQPTHSLTHATPSRTPISP</sequence>
<keyword evidence="3" id="KW-1185">Reference proteome</keyword>
<evidence type="ECO:0000313" key="2">
    <source>
        <dbReference type="EMBL" id="MPD03437.1"/>
    </source>
</evidence>
<dbReference type="EMBL" id="VSRR010136094">
    <property type="protein sequence ID" value="MPD03437.1"/>
    <property type="molecule type" value="Genomic_DNA"/>
</dbReference>
<proteinExistence type="predicted"/>
<feature type="compositionally biased region" description="Polar residues" evidence="1">
    <location>
        <begin position="107"/>
        <end position="120"/>
    </location>
</feature>
<evidence type="ECO:0000313" key="3">
    <source>
        <dbReference type="Proteomes" id="UP000324222"/>
    </source>
</evidence>
<feature type="region of interest" description="Disordered" evidence="1">
    <location>
        <begin position="87"/>
        <end position="120"/>
    </location>
</feature>